<dbReference type="Proteomes" id="UP000035352">
    <property type="component" value="Chromosome"/>
</dbReference>
<dbReference type="GO" id="GO:0016987">
    <property type="term" value="F:sigma factor activity"/>
    <property type="evidence" value="ECO:0007669"/>
    <property type="project" value="UniProtKB-KW"/>
</dbReference>
<dbReference type="NCBIfam" id="TIGR02479">
    <property type="entry name" value="FliA_WhiG"/>
    <property type="match status" value="1"/>
</dbReference>
<feature type="domain" description="RNA polymerase sigma-70 region 4" evidence="7">
    <location>
        <begin position="194"/>
        <end position="242"/>
    </location>
</feature>
<dbReference type="GO" id="GO:0006352">
    <property type="term" value="P:DNA-templated transcription initiation"/>
    <property type="evidence" value="ECO:0007669"/>
    <property type="project" value="InterPro"/>
</dbReference>
<gene>
    <name evidence="8" type="primary">fliA</name>
    <name evidence="8" type="ORF">AAW51_0301</name>
</gene>
<dbReference type="InterPro" id="IPR007624">
    <property type="entry name" value="RNA_pol_sigma70_r3"/>
</dbReference>
<dbReference type="NCBIfam" id="NF005413">
    <property type="entry name" value="PRK06986.1"/>
    <property type="match status" value="1"/>
</dbReference>
<keyword evidence="4" id="KW-0804">Transcription</keyword>
<dbReference type="PATRIC" id="fig|413882.6.peg.312"/>
<keyword evidence="9" id="KW-1185">Reference proteome</keyword>
<sequence>MENAPMPATAQKIQDRAALDASIRQHAPMVRRIAQRLISRLPANVELDDLIQAGMIGLTEALSRSENPEGPQFEAFATQRIRGAMLDELRAGDWISRDARRQHRAAGVVAHKLEQQLGRTPLSSEVAREMGIGLDDYQDIMAQARTSQFVSLDEISSFDDEGENSPLEKQFADPEADPLRHVSDYRKHAALVRAIDTLPERERQALSLYYEHDMSLKDIGAVLGVTDSRVCHLHAQAFQRLRVKLRDW</sequence>
<keyword evidence="2" id="KW-0731">Sigma factor</keyword>
<organism evidence="8 9">
    <name type="scientific">Caldimonas brevitalea</name>
    <dbReference type="NCBI Taxonomy" id="413882"/>
    <lineage>
        <taxon>Bacteria</taxon>
        <taxon>Pseudomonadati</taxon>
        <taxon>Pseudomonadota</taxon>
        <taxon>Betaproteobacteria</taxon>
        <taxon>Burkholderiales</taxon>
        <taxon>Sphaerotilaceae</taxon>
        <taxon>Caldimonas</taxon>
    </lineage>
</organism>
<dbReference type="PANTHER" id="PTHR30385:SF7">
    <property type="entry name" value="RNA POLYMERASE SIGMA FACTOR FLIA"/>
    <property type="match status" value="1"/>
</dbReference>
<dbReference type="Pfam" id="PF04539">
    <property type="entry name" value="Sigma70_r3"/>
    <property type="match status" value="1"/>
</dbReference>
<dbReference type="SUPFAM" id="SSF88946">
    <property type="entry name" value="Sigma2 domain of RNA polymerase sigma factors"/>
    <property type="match status" value="1"/>
</dbReference>
<proteinExistence type="predicted"/>
<name>A0A0G3BCE9_9BURK</name>
<keyword evidence="3" id="KW-0238">DNA-binding</keyword>
<keyword evidence="1" id="KW-0805">Transcription regulation</keyword>
<dbReference type="PRINTS" id="PR00046">
    <property type="entry name" value="SIGMA70FCT"/>
</dbReference>
<evidence type="ECO:0000256" key="2">
    <source>
        <dbReference type="ARBA" id="ARBA00023082"/>
    </source>
</evidence>
<dbReference type="Pfam" id="PF04545">
    <property type="entry name" value="Sigma70_r4"/>
    <property type="match status" value="1"/>
</dbReference>
<dbReference type="InterPro" id="IPR013324">
    <property type="entry name" value="RNA_pol_sigma_r3/r4-like"/>
</dbReference>
<evidence type="ECO:0000259" key="6">
    <source>
        <dbReference type="Pfam" id="PF04542"/>
    </source>
</evidence>
<evidence type="ECO:0000259" key="7">
    <source>
        <dbReference type="Pfam" id="PF04545"/>
    </source>
</evidence>
<dbReference type="GO" id="GO:0003899">
    <property type="term" value="F:DNA-directed RNA polymerase activity"/>
    <property type="evidence" value="ECO:0007669"/>
    <property type="project" value="InterPro"/>
</dbReference>
<dbReference type="PANTHER" id="PTHR30385">
    <property type="entry name" value="SIGMA FACTOR F FLAGELLAR"/>
    <property type="match status" value="1"/>
</dbReference>
<dbReference type="InterPro" id="IPR000943">
    <property type="entry name" value="RNA_pol_sigma70"/>
</dbReference>
<dbReference type="Gene3D" id="1.10.1740.10">
    <property type="match status" value="1"/>
</dbReference>
<dbReference type="CDD" id="cd06171">
    <property type="entry name" value="Sigma70_r4"/>
    <property type="match status" value="1"/>
</dbReference>
<dbReference type="InterPro" id="IPR014284">
    <property type="entry name" value="RNA_pol_sigma-70_dom"/>
</dbReference>
<protein>
    <submittedName>
        <fullName evidence="8">Flagellar biosynthesis sigma factor</fullName>
    </submittedName>
</protein>
<dbReference type="InterPro" id="IPR007630">
    <property type="entry name" value="RNA_pol_sigma70_r4"/>
</dbReference>
<accession>A0A0G3BCE9</accession>
<dbReference type="Gene3D" id="1.20.140.160">
    <property type="match status" value="1"/>
</dbReference>
<evidence type="ECO:0000313" key="9">
    <source>
        <dbReference type="Proteomes" id="UP000035352"/>
    </source>
</evidence>
<dbReference type="InterPro" id="IPR012845">
    <property type="entry name" value="RNA_pol_sigma_FliA_WhiG"/>
</dbReference>
<evidence type="ECO:0000256" key="3">
    <source>
        <dbReference type="ARBA" id="ARBA00023125"/>
    </source>
</evidence>
<dbReference type="KEGG" id="pbh:AAW51_0301"/>
<keyword evidence="8" id="KW-0282">Flagellum</keyword>
<keyword evidence="8" id="KW-0966">Cell projection</keyword>
<dbReference type="GO" id="GO:0003677">
    <property type="term" value="F:DNA binding"/>
    <property type="evidence" value="ECO:0007669"/>
    <property type="project" value="UniProtKB-KW"/>
</dbReference>
<reference evidence="8 9" key="1">
    <citation type="submission" date="2015-05" db="EMBL/GenBank/DDBJ databases">
        <authorList>
            <person name="Tang B."/>
            <person name="Yu Y."/>
        </authorList>
    </citation>
    <scope>NUCLEOTIDE SEQUENCE [LARGE SCALE GENOMIC DNA]</scope>
    <source>
        <strain evidence="8 9">DSM 7029</strain>
    </source>
</reference>
<dbReference type="SUPFAM" id="SSF88659">
    <property type="entry name" value="Sigma3 and sigma4 domains of RNA polymerase sigma factors"/>
    <property type="match status" value="2"/>
</dbReference>
<feature type="domain" description="RNA polymerase sigma-70 region 2" evidence="6">
    <location>
        <begin position="23"/>
        <end position="94"/>
    </location>
</feature>
<dbReference type="Pfam" id="PF04542">
    <property type="entry name" value="Sigma70_r2"/>
    <property type="match status" value="1"/>
</dbReference>
<evidence type="ECO:0000256" key="4">
    <source>
        <dbReference type="ARBA" id="ARBA00023163"/>
    </source>
</evidence>
<dbReference type="NCBIfam" id="TIGR02937">
    <property type="entry name" value="sigma70-ECF"/>
    <property type="match status" value="1"/>
</dbReference>
<feature type="domain" description="RNA polymerase sigma-70 region 3" evidence="5">
    <location>
        <begin position="110"/>
        <end position="161"/>
    </location>
</feature>
<evidence type="ECO:0000256" key="1">
    <source>
        <dbReference type="ARBA" id="ARBA00023015"/>
    </source>
</evidence>
<keyword evidence="8" id="KW-0969">Cilium</keyword>
<dbReference type="AlphaFoldDB" id="A0A0G3BCE9"/>
<dbReference type="InterPro" id="IPR013325">
    <property type="entry name" value="RNA_pol_sigma_r2"/>
</dbReference>
<dbReference type="InterPro" id="IPR007627">
    <property type="entry name" value="RNA_pol_sigma70_r2"/>
</dbReference>
<dbReference type="STRING" id="413882.AAW51_0301"/>
<evidence type="ECO:0000313" key="8">
    <source>
        <dbReference type="EMBL" id="AKJ26992.1"/>
    </source>
</evidence>
<evidence type="ECO:0000259" key="5">
    <source>
        <dbReference type="Pfam" id="PF04539"/>
    </source>
</evidence>
<dbReference type="EMBL" id="CP011371">
    <property type="protein sequence ID" value="AKJ26992.1"/>
    <property type="molecule type" value="Genomic_DNA"/>
</dbReference>